<evidence type="ECO:0000313" key="2">
    <source>
        <dbReference type="Proteomes" id="UP001189429"/>
    </source>
</evidence>
<evidence type="ECO:0000313" key="1">
    <source>
        <dbReference type="EMBL" id="CAK0844136.1"/>
    </source>
</evidence>
<dbReference type="EMBL" id="CAUYUJ010014636">
    <property type="protein sequence ID" value="CAK0844136.1"/>
    <property type="molecule type" value="Genomic_DNA"/>
</dbReference>
<sequence length="1034" mass="114201">YDGGKPTGPICKKCDDKRATYIPWLPDANASVQALTDYPNLKQNLANVPSQITLPPKCRNFECEDMVVTRFMSATVSREFLFLTESEVKDLSNKTIKRLKITEYTGHIDIDEPHFLVIDDIGGPSLTAQYQKIKIDMAQQVSRKETPITRAAHCIPEQVDIAWDSEYKKFWDSLNHLQKVTETAMMKTVCHQQLQFLARFRRRLCPAPSSAPCRRQQNTAALSADALRSHCESGRPSPCPSPPMSCVRGGAGTVVSARGSDAGSNIGTDDRFDGCPAETSLQFACWIQKNDISSVLCGVSLGRAETQAYALLTKHANSKHYETNHKLLKNHMALVEKARQLRPLRLRVIDQQAHDDLKALKAASVVFPLKLQEKLWTLAAQRHWEEVKVQHDPTQSLVDLYSFCKPYVYVAADAGVPADEVPDMSFDPLRPMLVEMDSDPDSKILLFVDWFISDVFCGVLLSGESGVDLARSFVCALIPMLKQDWKAQRIPSKHIPLVYELMLAFKVVEACVCSTPSIDVIQQNELADELKDAAQANAGSLSARAWRAMATTNFYQQKIEDIKEHQEKSSKYADAVNHHLAELSKYSAMDTSTVLGNFVDAVTWVKECLIQLPKWELAFRQGTFDDFSKQCKVIIKRICTAYNGATDEFKTDKCTMLQEFTDAASALWPYGDFIADQSEKAKSVMSAAHDKKRAGMLSAALDAVYNDADGLNMVTDDDATVLKTACSEVVGVDLPRMLSKKVHVVFAQMFSALAEHAIRSTDVHPMQDSIIMAMVTLASTRDADVQKQWKCLVAVARFSLAAATTIPTFNSLGDNDDAKIKNPSCKDVVLDIFSKVDGFRSSVRQCGKLGAHDFDEEHERGLADMIDLIHGKAKKIAEDYCAQGEAELQAARVECAKIAKGGEDGASWSAHVANKACEAVAKHAKTTLPTKDLSFYEGFHEKLTKGEQEYAALCSELAAHPDAEFQAGVKATTKIIGITICEHELAVFFQKRCAKVESHEKVSAIGAKLGTVGADFDALVQGFAKKFKAAIAFD</sequence>
<gene>
    <name evidence="1" type="ORF">PCOR1329_LOCUS38300</name>
</gene>
<dbReference type="Proteomes" id="UP001189429">
    <property type="component" value="Unassembled WGS sequence"/>
</dbReference>
<accession>A0ABN9TF82</accession>
<organism evidence="1 2">
    <name type="scientific">Prorocentrum cordatum</name>
    <dbReference type="NCBI Taxonomy" id="2364126"/>
    <lineage>
        <taxon>Eukaryota</taxon>
        <taxon>Sar</taxon>
        <taxon>Alveolata</taxon>
        <taxon>Dinophyceae</taxon>
        <taxon>Prorocentrales</taxon>
        <taxon>Prorocentraceae</taxon>
        <taxon>Prorocentrum</taxon>
    </lineage>
</organism>
<reference evidence="1" key="1">
    <citation type="submission" date="2023-10" db="EMBL/GenBank/DDBJ databases">
        <authorList>
            <person name="Chen Y."/>
            <person name="Shah S."/>
            <person name="Dougan E. K."/>
            <person name="Thang M."/>
            <person name="Chan C."/>
        </authorList>
    </citation>
    <scope>NUCLEOTIDE SEQUENCE [LARGE SCALE GENOMIC DNA]</scope>
</reference>
<feature type="non-terminal residue" evidence="1">
    <location>
        <position position="1"/>
    </location>
</feature>
<comment type="caution">
    <text evidence="1">The sequence shown here is derived from an EMBL/GenBank/DDBJ whole genome shotgun (WGS) entry which is preliminary data.</text>
</comment>
<protein>
    <submittedName>
        <fullName evidence="1">Uncharacterized protein</fullName>
    </submittedName>
</protein>
<keyword evidence="2" id="KW-1185">Reference proteome</keyword>
<proteinExistence type="predicted"/>
<name>A0ABN9TF82_9DINO</name>